<accession>A0ABD7D6P3</accession>
<feature type="chain" id="PRO_5044892747" description="Lipoprotein" evidence="2">
    <location>
        <begin position="25"/>
        <end position="258"/>
    </location>
</feature>
<feature type="signal peptide" evidence="2">
    <location>
        <begin position="1"/>
        <end position="24"/>
    </location>
</feature>
<keyword evidence="2" id="KW-0732">Signal</keyword>
<dbReference type="EMBL" id="CP070247">
    <property type="protein sequence ID" value="QRV39192.1"/>
    <property type="molecule type" value="Genomic_DNA"/>
</dbReference>
<dbReference type="Proteomes" id="UP000623926">
    <property type="component" value="Plasmid unnamed3"/>
</dbReference>
<evidence type="ECO:0000313" key="3">
    <source>
        <dbReference type="EMBL" id="QRV39192.1"/>
    </source>
</evidence>
<feature type="region of interest" description="Disordered" evidence="1">
    <location>
        <begin position="28"/>
        <end position="53"/>
    </location>
</feature>
<evidence type="ECO:0000313" key="4">
    <source>
        <dbReference type="Proteomes" id="UP000623926"/>
    </source>
</evidence>
<name>A0ABD7D6P3_9ACTN</name>
<geneLocation type="plasmid" evidence="3 4">
    <name>unnamed3</name>
</geneLocation>
<sequence>MVRKSGRKLASAVALLSAMGLTTACGDSAGPNDAGRKPGPATSTAADKAAEHSEPLTAAQLKAALLTADQAVGFEITRSSSRDGAEPVSSFDVEETVSPKVCRHLKATGGDGEEAAEASSIMYRSGTSMAPRTTNLMSYPEGAARARMQQLRDAVGACSRFSYRNTIGKASVTTEELNVPALGENALRYRTLSRLSNGGFAWNLVTAVRVGGVIATMHVLDTTGPMPPEKLAKFKPDPGPDETAIATLIKNVTTAQSA</sequence>
<keyword evidence="3" id="KW-0614">Plasmid</keyword>
<evidence type="ECO:0000256" key="2">
    <source>
        <dbReference type="SAM" id="SignalP"/>
    </source>
</evidence>
<evidence type="ECO:0000256" key="1">
    <source>
        <dbReference type="SAM" id="MobiDB-lite"/>
    </source>
</evidence>
<evidence type="ECO:0008006" key="5">
    <source>
        <dbReference type="Google" id="ProtNLM"/>
    </source>
</evidence>
<reference evidence="3 4" key="1">
    <citation type="submission" date="2021-02" db="EMBL/GenBank/DDBJ databases">
        <title>FDA dAtabase for Regulatory Grade micrObial Sequences (FDA-ARGOS): Supporting development and validation of Infectious Disease Dx tests.</title>
        <authorList>
            <person name="Sproer C."/>
            <person name="Gronow S."/>
            <person name="Severitt S."/>
            <person name="Schroder I."/>
            <person name="Tallon L."/>
            <person name="Sadzewicz L."/>
            <person name="Zhao X."/>
            <person name="Boylan J."/>
            <person name="Ott S."/>
            <person name="Bowen H."/>
            <person name="Vavikolanu K."/>
            <person name="Mehta A."/>
            <person name="Aluvathingal J."/>
            <person name="Nadendla S."/>
            <person name="Lowell S."/>
            <person name="Myers T."/>
            <person name="Yan Y."/>
            <person name="Sichtig H."/>
        </authorList>
    </citation>
    <scope>NUCLEOTIDE SEQUENCE [LARGE SCALE GENOMIC DNA]</scope>
    <source>
        <strain evidence="3 4">FDAARGOS_1212</strain>
        <plasmid evidence="3 4">unnamed3</plasmid>
    </source>
</reference>
<proteinExistence type="predicted"/>
<dbReference type="PROSITE" id="PS51257">
    <property type="entry name" value="PROKAR_LIPOPROTEIN"/>
    <property type="match status" value="1"/>
</dbReference>
<organism evidence="3 4">
    <name type="scientific">Streptomyces californicus</name>
    <dbReference type="NCBI Taxonomy" id="67351"/>
    <lineage>
        <taxon>Bacteria</taxon>
        <taxon>Bacillati</taxon>
        <taxon>Actinomycetota</taxon>
        <taxon>Actinomycetes</taxon>
        <taxon>Kitasatosporales</taxon>
        <taxon>Streptomycetaceae</taxon>
        <taxon>Streptomyces</taxon>
    </lineage>
</organism>
<dbReference type="RefSeq" id="WP_205030205.1">
    <property type="nucleotide sequence ID" value="NZ_CP070247.1"/>
</dbReference>
<dbReference type="AlphaFoldDB" id="A0ABD7D6P3"/>
<protein>
    <recommendedName>
        <fullName evidence="5">Lipoprotein</fullName>
    </recommendedName>
</protein>
<gene>
    <name evidence="3" type="ORF">I6J42_34535</name>
</gene>